<dbReference type="EnsemblMetazoa" id="XM_020001599.1">
    <property type="protein sequence ID" value="XP_019857158.1"/>
    <property type="gene ID" value="LOC105314218"/>
</dbReference>
<dbReference type="Proteomes" id="UP000007879">
    <property type="component" value="Unassembled WGS sequence"/>
</dbReference>
<dbReference type="Pfam" id="PF00530">
    <property type="entry name" value="SRCR"/>
    <property type="match status" value="5"/>
</dbReference>
<comment type="subcellular location">
    <subcellularLocation>
        <location evidence="1">Membrane</location>
        <topology evidence="1">Single-pass membrane protein</topology>
    </subcellularLocation>
</comment>
<evidence type="ECO:0000256" key="5">
    <source>
        <dbReference type="ARBA" id="ARBA00022989"/>
    </source>
</evidence>
<feature type="disulfide bond" evidence="9">
    <location>
        <begin position="101"/>
        <end position="111"/>
    </location>
</feature>
<accession>A0AAN0JKC7</accession>
<evidence type="ECO:0000259" key="11">
    <source>
        <dbReference type="PROSITE" id="PS50287"/>
    </source>
</evidence>
<reference evidence="13" key="1">
    <citation type="journal article" date="2010" name="Nature">
        <title>The Amphimedon queenslandica genome and the evolution of animal complexity.</title>
        <authorList>
            <person name="Srivastava M."/>
            <person name="Simakov O."/>
            <person name="Chapman J."/>
            <person name="Fahey B."/>
            <person name="Gauthier M.E."/>
            <person name="Mitros T."/>
            <person name="Richards G.S."/>
            <person name="Conaco C."/>
            <person name="Dacre M."/>
            <person name="Hellsten U."/>
            <person name="Larroux C."/>
            <person name="Putnam N.H."/>
            <person name="Stanke M."/>
            <person name="Adamska M."/>
            <person name="Darling A."/>
            <person name="Degnan S.M."/>
            <person name="Oakley T.H."/>
            <person name="Plachetzki D.C."/>
            <person name="Zhai Y."/>
            <person name="Adamski M."/>
            <person name="Calcino A."/>
            <person name="Cummins S.F."/>
            <person name="Goodstein D.M."/>
            <person name="Harris C."/>
            <person name="Jackson D.J."/>
            <person name="Leys S.P."/>
            <person name="Shu S."/>
            <person name="Woodcroft B.J."/>
            <person name="Vervoort M."/>
            <person name="Kosik K.S."/>
            <person name="Manning G."/>
            <person name="Degnan B.M."/>
            <person name="Rokhsar D.S."/>
        </authorList>
    </citation>
    <scope>NUCLEOTIDE SEQUENCE [LARGE SCALE GENOMIC DNA]</scope>
</reference>
<feature type="disulfide bond" evidence="9">
    <location>
        <begin position="565"/>
        <end position="575"/>
    </location>
</feature>
<dbReference type="PROSITE" id="PS50287">
    <property type="entry name" value="SRCR_2"/>
    <property type="match status" value="5"/>
</dbReference>
<dbReference type="Gene3D" id="3.10.250.10">
    <property type="entry name" value="SRCR-like domain"/>
    <property type="match status" value="5"/>
</dbReference>
<keyword evidence="8" id="KW-0325">Glycoprotein</keyword>
<dbReference type="AlphaFoldDB" id="A0AAN0JKC7"/>
<keyword evidence="2" id="KW-0812">Transmembrane</keyword>
<organism evidence="12 13">
    <name type="scientific">Amphimedon queenslandica</name>
    <name type="common">Sponge</name>
    <dbReference type="NCBI Taxonomy" id="400682"/>
    <lineage>
        <taxon>Eukaryota</taxon>
        <taxon>Metazoa</taxon>
        <taxon>Porifera</taxon>
        <taxon>Demospongiae</taxon>
        <taxon>Heteroscleromorpha</taxon>
        <taxon>Haplosclerida</taxon>
        <taxon>Niphatidae</taxon>
        <taxon>Amphimedon</taxon>
    </lineage>
</organism>
<dbReference type="GO" id="GO:0016020">
    <property type="term" value="C:membrane"/>
    <property type="evidence" value="ECO:0007669"/>
    <property type="project" value="UniProtKB-SubCell"/>
</dbReference>
<dbReference type="RefSeq" id="XP_019857158.1">
    <property type="nucleotide sequence ID" value="XM_020001599.1"/>
</dbReference>
<feature type="disulfide bond" evidence="9">
    <location>
        <begin position="458"/>
        <end position="468"/>
    </location>
</feature>
<protein>
    <recommendedName>
        <fullName evidence="11">SRCR domain-containing protein</fullName>
    </recommendedName>
</protein>
<dbReference type="KEGG" id="aqu:105314218"/>
<dbReference type="InterPro" id="IPR036772">
    <property type="entry name" value="SRCR-like_dom_sf"/>
</dbReference>
<dbReference type="FunFam" id="3.10.250.10:FF:000016">
    <property type="entry name" value="Scavenger receptor cysteine-rich protein type 12"/>
    <property type="match status" value="2"/>
</dbReference>
<feature type="disulfide bond" evidence="9">
    <location>
        <begin position="339"/>
        <end position="349"/>
    </location>
</feature>
<sequence>MVKVAAIALFCLSLFLFADAQSCTQNQTRLFSGSSSSNGVLQVCNSSRVWTDVCDYYWNNNAHSVVVCKQLGFTSPTPITVFNAGPASTGKFTYVSTSSYCSISSSVITSCLSTSSWLLQYSSCCSISRDTVYIDCNPDTANASVGQARLYNVRNKHESTEGMLQIGDAGRNWTAVCDYGWSCNHAVTACKQLGYSNPSPNYRVNAGPWIKFGYGPYSYCSSSATNLNSCSSYSSSYRTNPSYCDTNRDTVYLKCNVQLTCSPNYSVRLVGGKDSSEGRVEVCYNGIWHALCGTYIDQYFASVVCNQLGFTISNFSTTIADGRYGYGNTSSYFPGSIYCFRLRNNISSCYYYGSFSSSKCMTQCSSYYIGIKCISSGDNCNEGEVRLVNGTEEREGRLEVCANGVWGTVCSYSFTRAAAYIACKQLGYNDSNDAIIDTNAYDKFGGGDKPIVYSYVDCFGLETRLSQCDKSVFPTFSCYYGSIVGLKCLDICNEGKIRLVGGKNSLEGTVEICIEKRWKLISESGWDDTDASVVCRQLNHTGGEAVLNSLFGEPKRAIVYSNVNCRGTETELRNCTHNRLYPERVDGDVAGVRCSPAHIFPGYKILRNCSF</sequence>
<evidence type="ECO:0000256" key="4">
    <source>
        <dbReference type="ARBA" id="ARBA00022737"/>
    </source>
</evidence>
<evidence type="ECO:0000256" key="8">
    <source>
        <dbReference type="ARBA" id="ARBA00023180"/>
    </source>
</evidence>
<feature type="domain" description="SRCR" evidence="11">
    <location>
        <begin position="148"/>
        <end position="256"/>
    </location>
</feature>
<evidence type="ECO:0000256" key="2">
    <source>
        <dbReference type="ARBA" id="ARBA00022692"/>
    </source>
</evidence>
<dbReference type="PANTHER" id="PTHR19331:SF487">
    <property type="entry name" value="SOLUBLE SCAVENGER RECEPTOR CYSTEINE-RICH DOMAIN-CONTAINING PROTEIN SSC5D"/>
    <property type="match status" value="1"/>
</dbReference>
<dbReference type="SMART" id="SM00202">
    <property type="entry name" value="SR"/>
    <property type="match status" value="4"/>
</dbReference>
<reference evidence="12" key="2">
    <citation type="submission" date="2024-06" db="UniProtKB">
        <authorList>
            <consortium name="EnsemblMetazoa"/>
        </authorList>
    </citation>
    <scope>IDENTIFICATION</scope>
</reference>
<keyword evidence="3 10" id="KW-0732">Signal</keyword>
<dbReference type="SUPFAM" id="SSF56487">
    <property type="entry name" value="SRCR-like"/>
    <property type="match status" value="5"/>
</dbReference>
<evidence type="ECO:0000256" key="1">
    <source>
        <dbReference type="ARBA" id="ARBA00004167"/>
    </source>
</evidence>
<dbReference type="GeneID" id="105314218"/>
<dbReference type="PROSITE" id="PS00420">
    <property type="entry name" value="SRCR_1"/>
    <property type="match status" value="1"/>
</dbReference>
<feature type="domain" description="SRCR" evidence="11">
    <location>
        <begin position="497"/>
        <end position="595"/>
    </location>
</feature>
<evidence type="ECO:0000256" key="10">
    <source>
        <dbReference type="SAM" id="SignalP"/>
    </source>
</evidence>
<dbReference type="InterPro" id="IPR001190">
    <property type="entry name" value="SRCR"/>
</dbReference>
<comment type="caution">
    <text evidence="9">Lacks conserved residue(s) required for the propagation of feature annotation.</text>
</comment>
<keyword evidence="7 9" id="KW-1015">Disulfide bond</keyword>
<feature type="disulfide bond" evidence="9">
    <location>
        <begin position="220"/>
        <end position="230"/>
    </location>
</feature>
<feature type="domain" description="SRCR" evidence="11">
    <location>
        <begin position="267"/>
        <end position="374"/>
    </location>
</feature>
<name>A0AAN0JKC7_AMPQE</name>
<feature type="domain" description="SRCR" evidence="11">
    <location>
        <begin position="28"/>
        <end position="137"/>
    </location>
</feature>
<feature type="domain" description="SRCR" evidence="11">
    <location>
        <begin position="385"/>
        <end position="489"/>
    </location>
</feature>
<evidence type="ECO:0000256" key="3">
    <source>
        <dbReference type="ARBA" id="ARBA00022729"/>
    </source>
</evidence>
<proteinExistence type="predicted"/>
<dbReference type="PANTHER" id="PTHR19331">
    <property type="entry name" value="SCAVENGER RECEPTOR DOMAIN-CONTAINING"/>
    <property type="match status" value="1"/>
</dbReference>
<evidence type="ECO:0000256" key="7">
    <source>
        <dbReference type="ARBA" id="ARBA00023157"/>
    </source>
</evidence>
<evidence type="ECO:0000313" key="12">
    <source>
        <dbReference type="EnsemblMetazoa" id="XP_019857158.1"/>
    </source>
</evidence>
<evidence type="ECO:0000256" key="9">
    <source>
        <dbReference type="PROSITE-ProRule" id="PRU00196"/>
    </source>
</evidence>
<evidence type="ECO:0000313" key="13">
    <source>
        <dbReference type="Proteomes" id="UP000007879"/>
    </source>
</evidence>
<feature type="signal peptide" evidence="10">
    <location>
        <begin position="1"/>
        <end position="20"/>
    </location>
</feature>
<keyword evidence="4" id="KW-0677">Repeat</keyword>
<feature type="chain" id="PRO_5042914756" description="SRCR domain-containing protein" evidence="10">
    <location>
        <begin position="21"/>
        <end position="611"/>
    </location>
</feature>
<keyword evidence="5" id="KW-1133">Transmembrane helix</keyword>
<keyword evidence="13" id="KW-1185">Reference proteome</keyword>
<dbReference type="PRINTS" id="PR00258">
    <property type="entry name" value="SPERACTRCPTR"/>
</dbReference>
<evidence type="ECO:0000256" key="6">
    <source>
        <dbReference type="ARBA" id="ARBA00023136"/>
    </source>
</evidence>
<keyword evidence="6" id="KW-0472">Membrane</keyword>